<evidence type="ECO:0000256" key="3">
    <source>
        <dbReference type="ARBA" id="ARBA00022801"/>
    </source>
</evidence>
<evidence type="ECO:0000313" key="5">
    <source>
        <dbReference type="EMBL" id="PHT75413.1"/>
    </source>
</evidence>
<comment type="similarity">
    <text evidence="1">Belongs to the peptidase C48 family.</text>
</comment>
<dbReference type="AlphaFoldDB" id="A0A2G2Z0A8"/>
<dbReference type="PANTHER" id="PTHR31470">
    <property type="entry name" value="CYSTEINE PROTEINASES SUPERFAMILY PROTEIN-RELATED-RELATED"/>
    <property type="match status" value="1"/>
</dbReference>
<dbReference type="InterPro" id="IPR038765">
    <property type="entry name" value="Papain-like_cys_pep_sf"/>
</dbReference>
<evidence type="ECO:0000256" key="2">
    <source>
        <dbReference type="ARBA" id="ARBA00022670"/>
    </source>
</evidence>
<evidence type="ECO:0000313" key="6">
    <source>
        <dbReference type="Proteomes" id="UP000222542"/>
    </source>
</evidence>
<keyword evidence="3" id="KW-0378">Hydrolase</keyword>
<keyword evidence="6" id="KW-1185">Reference proteome</keyword>
<dbReference type="PROSITE" id="PS50600">
    <property type="entry name" value="ULP_PROTEASE"/>
    <property type="match status" value="1"/>
</dbReference>
<proteinExistence type="inferred from homology"/>
<organism evidence="5 6">
    <name type="scientific">Capsicum annuum</name>
    <name type="common">Capsicum pepper</name>
    <dbReference type="NCBI Taxonomy" id="4072"/>
    <lineage>
        <taxon>Eukaryota</taxon>
        <taxon>Viridiplantae</taxon>
        <taxon>Streptophyta</taxon>
        <taxon>Embryophyta</taxon>
        <taxon>Tracheophyta</taxon>
        <taxon>Spermatophyta</taxon>
        <taxon>Magnoliopsida</taxon>
        <taxon>eudicotyledons</taxon>
        <taxon>Gunneridae</taxon>
        <taxon>Pentapetalae</taxon>
        <taxon>asterids</taxon>
        <taxon>lamiids</taxon>
        <taxon>Solanales</taxon>
        <taxon>Solanaceae</taxon>
        <taxon>Solanoideae</taxon>
        <taxon>Capsiceae</taxon>
        <taxon>Capsicum</taxon>
    </lineage>
</organism>
<dbReference type="GO" id="GO:0006508">
    <property type="term" value="P:proteolysis"/>
    <property type="evidence" value="ECO:0007669"/>
    <property type="project" value="UniProtKB-KW"/>
</dbReference>
<name>A0A2G2Z0A8_CAPAN</name>
<accession>A0A2G2Z0A8</accession>
<dbReference type="PANTHER" id="PTHR31470:SF46">
    <property type="entry name" value="ULP1 PROTEASE FAMILY, C-TERMINAL CATALYTIC DOMAIN CONTAINING PROTEIN"/>
    <property type="match status" value="1"/>
</dbReference>
<keyword evidence="2" id="KW-0645">Protease</keyword>
<dbReference type="EMBL" id="AYRZ02000007">
    <property type="protein sequence ID" value="PHT75413.1"/>
    <property type="molecule type" value="Genomic_DNA"/>
</dbReference>
<reference evidence="5 6" key="2">
    <citation type="journal article" date="2017" name="Genome Biol.">
        <title>New reference genome sequences of hot pepper reveal the massive evolution of plant disease-resistance genes by retroduplication.</title>
        <authorList>
            <person name="Kim S."/>
            <person name="Park J."/>
            <person name="Yeom S.I."/>
            <person name="Kim Y.M."/>
            <person name="Seo E."/>
            <person name="Kim K.T."/>
            <person name="Kim M.S."/>
            <person name="Lee J.M."/>
            <person name="Cheong K."/>
            <person name="Shin H.S."/>
            <person name="Kim S.B."/>
            <person name="Han K."/>
            <person name="Lee J."/>
            <person name="Park M."/>
            <person name="Lee H.A."/>
            <person name="Lee H.Y."/>
            <person name="Lee Y."/>
            <person name="Oh S."/>
            <person name="Lee J.H."/>
            <person name="Choi E."/>
            <person name="Choi E."/>
            <person name="Lee S.E."/>
            <person name="Jeon J."/>
            <person name="Kim H."/>
            <person name="Choi G."/>
            <person name="Song H."/>
            <person name="Lee J."/>
            <person name="Lee S.C."/>
            <person name="Kwon J.K."/>
            <person name="Lee H.Y."/>
            <person name="Koo N."/>
            <person name="Hong Y."/>
            <person name="Kim R.W."/>
            <person name="Kang W.H."/>
            <person name="Huh J.H."/>
            <person name="Kang B.C."/>
            <person name="Yang T.J."/>
            <person name="Lee Y.H."/>
            <person name="Bennetzen J.L."/>
            <person name="Choi D."/>
        </authorList>
    </citation>
    <scope>NUCLEOTIDE SEQUENCE [LARGE SCALE GENOMIC DNA]</scope>
    <source>
        <strain evidence="6">cv. CM334</strain>
    </source>
</reference>
<protein>
    <recommendedName>
        <fullName evidence="4">Ubiquitin-like protease family profile domain-containing protein</fullName>
    </recommendedName>
</protein>
<evidence type="ECO:0000256" key="1">
    <source>
        <dbReference type="ARBA" id="ARBA00005234"/>
    </source>
</evidence>
<dbReference type="Proteomes" id="UP000222542">
    <property type="component" value="Unassembled WGS sequence"/>
</dbReference>
<dbReference type="Pfam" id="PF02902">
    <property type="entry name" value="Peptidase_C48"/>
    <property type="match status" value="1"/>
</dbReference>
<dbReference type="GO" id="GO:0008234">
    <property type="term" value="F:cysteine-type peptidase activity"/>
    <property type="evidence" value="ECO:0007669"/>
    <property type="project" value="InterPro"/>
</dbReference>
<evidence type="ECO:0000259" key="4">
    <source>
        <dbReference type="PROSITE" id="PS50600"/>
    </source>
</evidence>
<comment type="caution">
    <text evidence="5">The sequence shown here is derived from an EMBL/GenBank/DDBJ whole genome shotgun (WGS) entry which is preliminary data.</text>
</comment>
<dbReference type="InterPro" id="IPR003653">
    <property type="entry name" value="Peptidase_C48_C"/>
</dbReference>
<dbReference type="Gene3D" id="3.40.395.10">
    <property type="entry name" value="Adenoviral Proteinase, Chain A"/>
    <property type="match status" value="1"/>
</dbReference>
<gene>
    <name evidence="5" type="ORF">T459_18935</name>
</gene>
<sequence length="562" mass="63653">MESGPSFNLGLTQIESTSNEINISGFVPGSFAYEDVGFHENRSKHWNDQTIMKKLRDAATVKGKKTVVAISKEKRKKVVKRDPLPKGMKYVIKTVPHHPLRFGISFNRNFVTNVEYFVGKKVLNMFKETFGVFVDMPKSNFQGQITKCLLMLECKQNNPNEFHVWVKGTVLKFTIFEFAIISGLNCTSNIEDFHSNKDVKKNEKHYDDLGTLKEHPKDVPEKIFDGNVVYTGDHKRDDKPSTKSSRKFNFDDPAIWRQTIEVQNVQKEELLQKENLPDLILPTKNTEVPNELQVSCIVISSETFQEVIDNIIAGKCTPISAMAVNSDDLSQKVNLPDLSLQTGNVEVSNELRESTKDSSTDASQESIDNIIARISTPVVSIKMKSGSPTEISDNECQIHDTRFPSLLPEAELGFNILAALPWHLVDDVYVPVNCDENFHRVLVVISLKKRYIRVYDSMLPSQHREPSNEIKKLFVMLSTYLTYSGFLKNTERTVWSSLEAYTDKMIKVAGDLNETPFDVEYVEDIAQQVSGSLDCGVFVTAYAEFLSDQMQIPSSNLDAEYL</sequence>
<feature type="domain" description="Ubiquitin-like protease family profile" evidence="4">
    <location>
        <begin position="345"/>
        <end position="546"/>
    </location>
</feature>
<dbReference type="Gramene" id="PHT75413">
    <property type="protein sequence ID" value="PHT75413"/>
    <property type="gene ID" value="T459_18935"/>
</dbReference>
<dbReference type="SUPFAM" id="SSF54001">
    <property type="entry name" value="Cysteine proteinases"/>
    <property type="match status" value="1"/>
</dbReference>
<reference evidence="5 6" key="1">
    <citation type="journal article" date="2014" name="Nat. Genet.">
        <title>Genome sequence of the hot pepper provides insights into the evolution of pungency in Capsicum species.</title>
        <authorList>
            <person name="Kim S."/>
            <person name="Park M."/>
            <person name="Yeom S.I."/>
            <person name="Kim Y.M."/>
            <person name="Lee J.M."/>
            <person name="Lee H.A."/>
            <person name="Seo E."/>
            <person name="Choi J."/>
            <person name="Cheong K."/>
            <person name="Kim K.T."/>
            <person name="Jung K."/>
            <person name="Lee G.W."/>
            <person name="Oh S.K."/>
            <person name="Bae C."/>
            <person name="Kim S.B."/>
            <person name="Lee H.Y."/>
            <person name="Kim S.Y."/>
            <person name="Kim M.S."/>
            <person name="Kang B.C."/>
            <person name="Jo Y.D."/>
            <person name="Yang H.B."/>
            <person name="Jeong H.J."/>
            <person name="Kang W.H."/>
            <person name="Kwon J.K."/>
            <person name="Shin C."/>
            <person name="Lim J.Y."/>
            <person name="Park J.H."/>
            <person name="Huh J.H."/>
            <person name="Kim J.S."/>
            <person name="Kim B.D."/>
            <person name="Cohen O."/>
            <person name="Paran I."/>
            <person name="Suh M.C."/>
            <person name="Lee S.B."/>
            <person name="Kim Y.K."/>
            <person name="Shin Y."/>
            <person name="Noh S.J."/>
            <person name="Park J."/>
            <person name="Seo Y.S."/>
            <person name="Kwon S.Y."/>
            <person name="Kim H.A."/>
            <person name="Park J.M."/>
            <person name="Kim H.J."/>
            <person name="Choi S.B."/>
            <person name="Bosland P.W."/>
            <person name="Reeves G."/>
            <person name="Jo S.H."/>
            <person name="Lee B.W."/>
            <person name="Cho H.T."/>
            <person name="Choi H.S."/>
            <person name="Lee M.S."/>
            <person name="Yu Y."/>
            <person name="Do Choi Y."/>
            <person name="Park B.S."/>
            <person name="van Deynze A."/>
            <person name="Ashrafi H."/>
            <person name="Hill T."/>
            <person name="Kim W.T."/>
            <person name="Pai H.S."/>
            <person name="Ahn H.K."/>
            <person name="Yeam I."/>
            <person name="Giovannoni J.J."/>
            <person name="Rose J.K."/>
            <person name="Sorensen I."/>
            <person name="Lee S.J."/>
            <person name="Kim R.W."/>
            <person name="Choi I.Y."/>
            <person name="Choi B.S."/>
            <person name="Lim J.S."/>
            <person name="Lee Y.H."/>
            <person name="Choi D."/>
        </authorList>
    </citation>
    <scope>NUCLEOTIDE SEQUENCE [LARGE SCALE GENOMIC DNA]</scope>
    <source>
        <strain evidence="6">cv. CM334</strain>
    </source>
</reference>